<protein>
    <recommendedName>
        <fullName evidence="4">DUF3482 domain-containing protein</fullName>
    </recommendedName>
</protein>
<accession>A0ABS7AAA9</accession>
<name>A0ABS7AAA9_9PROT</name>
<feature type="signal peptide" evidence="1">
    <location>
        <begin position="1"/>
        <end position="20"/>
    </location>
</feature>
<dbReference type="Proteomes" id="UP001196565">
    <property type="component" value="Unassembled WGS sequence"/>
</dbReference>
<evidence type="ECO:0008006" key="4">
    <source>
        <dbReference type="Google" id="ProtNLM"/>
    </source>
</evidence>
<dbReference type="RefSeq" id="WP_219763851.1">
    <property type="nucleotide sequence ID" value="NZ_JAHYBZ010000005.1"/>
</dbReference>
<keyword evidence="3" id="KW-1185">Reference proteome</keyword>
<evidence type="ECO:0000313" key="2">
    <source>
        <dbReference type="EMBL" id="MBW6399237.1"/>
    </source>
</evidence>
<evidence type="ECO:0000256" key="1">
    <source>
        <dbReference type="SAM" id="SignalP"/>
    </source>
</evidence>
<proteinExistence type="predicted"/>
<reference evidence="2 3" key="1">
    <citation type="submission" date="2021-07" db="EMBL/GenBank/DDBJ databases">
        <authorList>
            <person name="So Y."/>
        </authorList>
    </citation>
    <scope>NUCLEOTIDE SEQUENCE [LARGE SCALE GENOMIC DNA]</scope>
    <source>
        <strain evidence="2 3">HJA6</strain>
    </source>
</reference>
<keyword evidence="1" id="KW-0732">Signal</keyword>
<feature type="chain" id="PRO_5046308255" description="DUF3482 domain-containing protein" evidence="1">
    <location>
        <begin position="21"/>
        <end position="339"/>
    </location>
</feature>
<dbReference type="EMBL" id="JAHYBZ010000005">
    <property type="protein sequence ID" value="MBW6399237.1"/>
    <property type="molecule type" value="Genomic_DNA"/>
</dbReference>
<organism evidence="2 3">
    <name type="scientific">Roseomonas alba</name>
    <dbReference type="NCBI Taxonomy" id="2846776"/>
    <lineage>
        <taxon>Bacteria</taxon>
        <taxon>Pseudomonadati</taxon>
        <taxon>Pseudomonadota</taxon>
        <taxon>Alphaproteobacteria</taxon>
        <taxon>Acetobacterales</taxon>
        <taxon>Roseomonadaceae</taxon>
        <taxon>Roseomonas</taxon>
    </lineage>
</organism>
<gene>
    <name evidence="2" type="ORF">KPL78_15350</name>
</gene>
<comment type="caution">
    <text evidence="2">The sequence shown here is derived from an EMBL/GenBank/DDBJ whole genome shotgun (WGS) entry which is preliminary data.</text>
</comment>
<evidence type="ECO:0000313" key="3">
    <source>
        <dbReference type="Proteomes" id="UP001196565"/>
    </source>
</evidence>
<sequence>MRLALGLALPLVLAAMTARAETVAVLLPGGACQLRMLPEGGIAMETTALAAESAALTGLSARLFADAATMRLGPAREAVPGFGGWAYGWVQSYVTSYRSLARGVVSLTHSITTEEALPQASRIAEEMAEPVRAEFRARVLQPSLGDGGFAADIAHVGRVMDAAWSRALRDSAVRLANHPPATAGATAQGVLNLAAAAKPLAPDLEAAGPADPMTMLAQDGADGGTVFLRSMRPMAARLGAVAIRLSEAGSLIAAGGAFGAALGGIPGTMIGVAGGIGASWGLDWVISRVDATLNRAGFEAQALEALARAEHRLATESAEAAATILAARMAALGTQGDCR</sequence>